<dbReference type="EMBL" id="CP074694">
    <property type="protein sequence ID" value="QVL30718.1"/>
    <property type="molecule type" value="Genomic_DNA"/>
</dbReference>
<proteinExistence type="predicted"/>
<accession>A0A8E6B2I8</accession>
<evidence type="ECO:0000313" key="2">
    <source>
        <dbReference type="Proteomes" id="UP000676194"/>
    </source>
</evidence>
<protein>
    <submittedName>
        <fullName evidence="1">Uncharacterized protein</fullName>
    </submittedName>
</protein>
<organism evidence="1 2">
    <name type="scientific">Telmatocola sphagniphila</name>
    <dbReference type="NCBI Taxonomy" id="1123043"/>
    <lineage>
        <taxon>Bacteria</taxon>
        <taxon>Pseudomonadati</taxon>
        <taxon>Planctomycetota</taxon>
        <taxon>Planctomycetia</taxon>
        <taxon>Gemmatales</taxon>
        <taxon>Gemmataceae</taxon>
    </lineage>
</organism>
<reference evidence="1" key="1">
    <citation type="submission" date="2021-05" db="EMBL/GenBank/DDBJ databases">
        <title>Complete genome sequence of the cellulolytic planctomycete Telmatocola sphagniphila SP2T and characterization of the first cellulase from planctomycetes.</title>
        <authorList>
            <person name="Rakitin A.L."/>
            <person name="Beletsky A.V."/>
            <person name="Naumoff D.G."/>
            <person name="Kulichevskaya I.S."/>
            <person name="Mardanov A.V."/>
            <person name="Ravin N.V."/>
            <person name="Dedysh S.N."/>
        </authorList>
    </citation>
    <scope>NUCLEOTIDE SEQUENCE</scope>
    <source>
        <strain evidence="1">SP2T</strain>
    </source>
</reference>
<evidence type="ECO:0000313" key="1">
    <source>
        <dbReference type="EMBL" id="QVL30718.1"/>
    </source>
</evidence>
<sequence length="125" mass="13326">MKPWFLFNDSIPGLSFTVIPSGTAVTDADTPLRSATLDLKAGGVSCKSTQTLSSLNGSTFYGKYQESADGVTWTDLAGAAFTFVITSSNIQTINFTSSKRYLRYSCEFDAGDFASCTLGVTLSTN</sequence>
<dbReference type="AlphaFoldDB" id="A0A8E6B2I8"/>
<dbReference type="Proteomes" id="UP000676194">
    <property type="component" value="Chromosome"/>
</dbReference>
<dbReference type="RefSeq" id="WP_213494601.1">
    <property type="nucleotide sequence ID" value="NZ_CP074694.1"/>
</dbReference>
<dbReference type="KEGG" id="tsph:KIH39_17910"/>
<keyword evidence="2" id="KW-1185">Reference proteome</keyword>
<gene>
    <name evidence="1" type="ORF">KIH39_17910</name>
</gene>
<name>A0A8E6B2I8_9BACT</name>